<protein>
    <recommendedName>
        <fullName evidence="1">Methyltransferase FkbM domain-containing protein</fullName>
    </recommendedName>
</protein>
<dbReference type="RefSeq" id="WP_075898541.1">
    <property type="nucleotide sequence ID" value="NZ_MKZS01000001.1"/>
</dbReference>
<dbReference type="PANTHER" id="PTHR34203">
    <property type="entry name" value="METHYLTRANSFERASE, FKBM FAMILY PROTEIN"/>
    <property type="match status" value="1"/>
</dbReference>
<evidence type="ECO:0000259" key="1">
    <source>
        <dbReference type="Pfam" id="PF05050"/>
    </source>
</evidence>
<dbReference type="NCBIfam" id="TIGR01444">
    <property type="entry name" value="fkbM_fam"/>
    <property type="match status" value="1"/>
</dbReference>
<name>A0A1U7N031_9CYAN</name>
<comment type="caution">
    <text evidence="2">The sequence shown here is derived from an EMBL/GenBank/DDBJ whole genome shotgun (WGS) entry which is preliminary data.</text>
</comment>
<sequence length="290" mass="32912">MYNKLWMLDFFLNSREIVKAIKDGIALPPLLLKNGFTIFHDHEEFNCNELADIIRVINQLHLGIFESIFCDQIYTKNTFYKPGNNHVILDIGAHIGLFYFYCNMQDKSTKINCFEPAKATVNYLKKNVIQNGLQDAIRIYPYAILDKTTTMTLRSSQATEARSLFKEKKITTNNTNNFLSSPEFMKVIKTNDSTERVQCISLEQALQLANTERVDFLKIHVQGAEVEIVTGASEAVWQKINKVALIYHEYIRPGCSDLLVKVLTSHGFSTIMVEPDSQTSGGVGVIRASK</sequence>
<accession>A0A1U7N031</accession>
<dbReference type="AlphaFoldDB" id="A0A1U7N031"/>
<evidence type="ECO:0000313" key="3">
    <source>
        <dbReference type="Proteomes" id="UP000186657"/>
    </source>
</evidence>
<dbReference type="EMBL" id="MKZS01000001">
    <property type="protein sequence ID" value="OLT59300.1"/>
    <property type="molecule type" value="Genomic_DNA"/>
</dbReference>
<proteinExistence type="predicted"/>
<keyword evidence="3" id="KW-1185">Reference proteome</keyword>
<dbReference type="InterPro" id="IPR029063">
    <property type="entry name" value="SAM-dependent_MTases_sf"/>
</dbReference>
<dbReference type="Proteomes" id="UP000186657">
    <property type="component" value="Unassembled WGS sequence"/>
</dbReference>
<dbReference type="SUPFAM" id="SSF53335">
    <property type="entry name" value="S-adenosyl-L-methionine-dependent methyltransferases"/>
    <property type="match status" value="1"/>
</dbReference>
<dbReference type="PANTHER" id="PTHR34203:SF15">
    <property type="entry name" value="SLL1173 PROTEIN"/>
    <property type="match status" value="1"/>
</dbReference>
<dbReference type="InterPro" id="IPR052514">
    <property type="entry name" value="SAM-dependent_MTase"/>
</dbReference>
<organism evidence="2 3">
    <name type="scientific">Moorena bouillonii PNG</name>
    <dbReference type="NCBI Taxonomy" id="568701"/>
    <lineage>
        <taxon>Bacteria</taxon>
        <taxon>Bacillati</taxon>
        <taxon>Cyanobacteriota</taxon>
        <taxon>Cyanophyceae</taxon>
        <taxon>Coleofasciculales</taxon>
        <taxon>Coleofasciculaceae</taxon>
        <taxon>Moorena</taxon>
    </lineage>
</organism>
<feature type="domain" description="Methyltransferase FkbM" evidence="1">
    <location>
        <begin position="90"/>
        <end position="247"/>
    </location>
</feature>
<dbReference type="InterPro" id="IPR006342">
    <property type="entry name" value="FkbM_mtfrase"/>
</dbReference>
<dbReference type="Pfam" id="PF05050">
    <property type="entry name" value="Methyltransf_21"/>
    <property type="match status" value="1"/>
</dbReference>
<dbReference type="Gene3D" id="3.40.50.150">
    <property type="entry name" value="Vaccinia Virus protein VP39"/>
    <property type="match status" value="1"/>
</dbReference>
<evidence type="ECO:0000313" key="2">
    <source>
        <dbReference type="EMBL" id="OLT59300.1"/>
    </source>
</evidence>
<gene>
    <name evidence="2" type="ORF">BJP37_09835</name>
</gene>
<reference evidence="2 3" key="1">
    <citation type="submission" date="2016-10" db="EMBL/GenBank/DDBJ databases">
        <title>Comparative genomics uncovers the prolific and rare metabolic potential of the cyanobacterial genus Moorea.</title>
        <authorList>
            <person name="Leao T."/>
            <person name="Castelao G."/>
            <person name="Korobeynikov A."/>
            <person name="Monroe E.A."/>
            <person name="Podell S."/>
            <person name="Glukhov E."/>
            <person name="Allen E."/>
            <person name="Gerwick W.H."/>
            <person name="Gerwick L."/>
        </authorList>
    </citation>
    <scope>NUCLEOTIDE SEQUENCE [LARGE SCALE GENOMIC DNA]</scope>
    <source>
        <strain evidence="2 3">PNG5-198</strain>
    </source>
</reference>